<evidence type="ECO:0000256" key="1">
    <source>
        <dbReference type="ARBA" id="ARBA00004613"/>
    </source>
</evidence>
<reference evidence="6 7" key="1">
    <citation type="submission" date="2024-06" db="EMBL/GenBank/DDBJ databases">
        <title>A chromosome-level genome assembly of beet webworm, Loxostege sticticalis.</title>
        <authorList>
            <person name="Zhang Y."/>
        </authorList>
    </citation>
    <scope>NUCLEOTIDE SEQUENCE [LARGE SCALE GENOMIC DNA]</scope>
    <source>
        <strain evidence="6">AQ028</strain>
        <tissue evidence="6">Male pupae</tissue>
    </source>
</reference>
<dbReference type="Gene3D" id="2.60.120.1000">
    <property type="match status" value="1"/>
</dbReference>
<evidence type="ECO:0000313" key="7">
    <source>
        <dbReference type="Proteomes" id="UP001549921"/>
    </source>
</evidence>
<comment type="caution">
    <text evidence="6">The sequence shown here is derived from an EMBL/GenBank/DDBJ whole genome shotgun (WGS) entry which is preliminary data.</text>
</comment>
<keyword evidence="3" id="KW-0176">Collagen</keyword>
<keyword evidence="2" id="KW-0964">Secreted</keyword>
<feature type="compositionally biased region" description="Low complexity" evidence="4">
    <location>
        <begin position="82"/>
        <end position="98"/>
    </location>
</feature>
<sequence>MLSKNVLFVSFVRAKEIKSPTGSSYAMGRRAPFEPGAPHPPPAVPPRLADSASCRIQKIDDLKGLSITGPKGEKGDQGINGRPGSSGLPGRPGEPGRQGLKGDQGERGEIGLRGPNGFPGLQGTPGLKGEPGDAGEDGLPGEKGDRGSIGISGMPGLDGTCMHVCPYPSREPMSETPPEGGGGLGSHYKPADVLCNIIQNETDKFQDKIWVHPGYSFEVRCDKATHMTCLQTPTMENYNGDGALFVNGTEPFWLSERQYNLTKFYGVPMEKIIWLQQRSTQVKQIIRYHCKNSYVGETDTALLLYGWNDLTIGPTANFSPLTYSLPHESHGCTPDAPKTEWRYSDILIKSKSAKRLPVVDFRIRDIRKEETQSFFLELVELCFG</sequence>
<name>A0ABD0T2R5_LOXSC</name>
<dbReference type="Pfam" id="PF01410">
    <property type="entry name" value="COLFI"/>
    <property type="match status" value="1"/>
</dbReference>
<dbReference type="GO" id="GO:0005576">
    <property type="term" value="C:extracellular region"/>
    <property type="evidence" value="ECO:0007669"/>
    <property type="project" value="UniProtKB-SubCell"/>
</dbReference>
<evidence type="ECO:0000256" key="2">
    <source>
        <dbReference type="ARBA" id="ARBA00022525"/>
    </source>
</evidence>
<evidence type="ECO:0000256" key="3">
    <source>
        <dbReference type="ARBA" id="ARBA00023119"/>
    </source>
</evidence>
<feature type="domain" description="Fibrillar collagen NC1" evidence="5">
    <location>
        <begin position="154"/>
        <end position="384"/>
    </location>
</feature>
<dbReference type="Pfam" id="PF01391">
    <property type="entry name" value="Collagen"/>
    <property type="match status" value="1"/>
</dbReference>
<evidence type="ECO:0000259" key="5">
    <source>
        <dbReference type="SMART" id="SM00038"/>
    </source>
</evidence>
<dbReference type="InterPro" id="IPR000885">
    <property type="entry name" value="Fib_collagen_C"/>
</dbReference>
<dbReference type="Proteomes" id="UP001549921">
    <property type="component" value="Unassembled WGS sequence"/>
</dbReference>
<dbReference type="AlphaFoldDB" id="A0ABD0T2R5"/>
<dbReference type="PANTHER" id="PTHR24637">
    <property type="entry name" value="COLLAGEN"/>
    <property type="match status" value="1"/>
</dbReference>
<feature type="region of interest" description="Disordered" evidence="4">
    <location>
        <begin position="20"/>
        <end position="153"/>
    </location>
</feature>
<feature type="compositionally biased region" description="Pro residues" evidence="4">
    <location>
        <begin position="35"/>
        <end position="45"/>
    </location>
</feature>
<dbReference type="EMBL" id="JBEDNZ010000011">
    <property type="protein sequence ID" value="KAL0832220.1"/>
    <property type="molecule type" value="Genomic_DNA"/>
</dbReference>
<proteinExistence type="predicted"/>
<accession>A0ABD0T2R5</accession>
<organism evidence="6 7">
    <name type="scientific">Loxostege sticticalis</name>
    <name type="common">Beet webworm moth</name>
    <dbReference type="NCBI Taxonomy" id="481309"/>
    <lineage>
        <taxon>Eukaryota</taxon>
        <taxon>Metazoa</taxon>
        <taxon>Ecdysozoa</taxon>
        <taxon>Arthropoda</taxon>
        <taxon>Hexapoda</taxon>
        <taxon>Insecta</taxon>
        <taxon>Pterygota</taxon>
        <taxon>Neoptera</taxon>
        <taxon>Endopterygota</taxon>
        <taxon>Lepidoptera</taxon>
        <taxon>Glossata</taxon>
        <taxon>Ditrysia</taxon>
        <taxon>Pyraloidea</taxon>
        <taxon>Crambidae</taxon>
        <taxon>Pyraustinae</taxon>
        <taxon>Loxostege</taxon>
    </lineage>
</organism>
<protein>
    <recommendedName>
        <fullName evidence="5">Fibrillar collagen NC1 domain-containing protein</fullName>
    </recommendedName>
</protein>
<evidence type="ECO:0000313" key="6">
    <source>
        <dbReference type="EMBL" id="KAL0832220.1"/>
    </source>
</evidence>
<gene>
    <name evidence="6" type="ORF">ABMA28_001671</name>
</gene>
<dbReference type="SMART" id="SM00038">
    <property type="entry name" value="COLFI"/>
    <property type="match status" value="1"/>
</dbReference>
<comment type="subcellular location">
    <subcellularLocation>
        <location evidence="1">Secreted</location>
    </subcellularLocation>
</comment>
<dbReference type="GO" id="GO:0005581">
    <property type="term" value="C:collagen trimer"/>
    <property type="evidence" value="ECO:0007669"/>
    <property type="project" value="UniProtKB-KW"/>
</dbReference>
<evidence type="ECO:0000256" key="4">
    <source>
        <dbReference type="SAM" id="MobiDB-lite"/>
    </source>
</evidence>
<dbReference type="InterPro" id="IPR008160">
    <property type="entry name" value="Collagen"/>
</dbReference>
<dbReference type="PANTHER" id="PTHR24637:SF366">
    <property type="entry name" value="NEMATODE CUTICLE COLLAGEN N-TERMINAL DOMAIN-CONTAINING PROTEIN"/>
    <property type="match status" value="1"/>
</dbReference>